<evidence type="ECO:0000256" key="4">
    <source>
        <dbReference type="ARBA" id="ARBA00022825"/>
    </source>
</evidence>
<proteinExistence type="inferred from homology"/>
<dbReference type="Pfam" id="PF00082">
    <property type="entry name" value="Peptidase_S8"/>
    <property type="match status" value="1"/>
</dbReference>
<dbReference type="RefSeq" id="WP_013954663.1">
    <property type="nucleotide sequence ID" value="NZ_CP005933.1"/>
</dbReference>
<evidence type="ECO:0000256" key="2">
    <source>
        <dbReference type="ARBA" id="ARBA00022670"/>
    </source>
</evidence>
<dbReference type="InterPro" id="IPR050131">
    <property type="entry name" value="Peptidase_S8_subtilisin-like"/>
</dbReference>
<dbReference type="GO" id="GO:0006508">
    <property type="term" value="P:proteolysis"/>
    <property type="evidence" value="ECO:0007669"/>
    <property type="project" value="UniProtKB-KW"/>
</dbReference>
<dbReference type="SUPFAM" id="SSF52743">
    <property type="entry name" value="Subtilisin-like"/>
    <property type="match status" value="1"/>
</dbReference>
<accession>A0A059Y3B9</accession>
<dbReference type="InterPro" id="IPR036852">
    <property type="entry name" value="Peptidase_S8/S53_dom_sf"/>
</dbReference>
<dbReference type="PANTHER" id="PTHR43806">
    <property type="entry name" value="PEPTIDASE S8"/>
    <property type="match status" value="1"/>
</dbReference>
<dbReference type="EMBL" id="CP005933">
    <property type="protein sequence ID" value="AIA33815.1"/>
    <property type="molecule type" value="Genomic_DNA"/>
</dbReference>
<dbReference type="InterPro" id="IPR034074">
    <property type="entry name" value="Y4bN_pept_dom"/>
</dbReference>
<dbReference type="KEGG" id="mbq:K668_01145"/>
<keyword evidence="4" id="KW-0720">Serine protease</keyword>
<feature type="domain" description="Peptidase S8/S53" evidence="5">
    <location>
        <begin position="278"/>
        <end position="536"/>
    </location>
</feature>
<dbReference type="AlphaFoldDB" id="A0A059Y3B9"/>
<evidence type="ECO:0000313" key="6">
    <source>
        <dbReference type="EMBL" id="AIA33815.1"/>
    </source>
</evidence>
<sequence length="756" mass="87098">MNSLLVLKGEFDSKPNPSKLGKPRLSAKKQLKLEHIKKLLNQLNDVYNFWKKQTLKIDALINVKYYSIAAKSKRITKLFYSTIKENNNKVVGVSLIDDYENNNAKQKHLITYYIEKNILKNAINNVSVIVDKLEQNNINVITNDLLDQISNHQIDILAKGLSKTQICSIVVDLSHIEEFSVKTTHIDLNNEKIVTLYDVNLDVIELLKELDIHFNTQNKIDKNTFYLDGELYNLLKEKAPFLISMAVEDLNEIDWKYDDYNLVSNNDVITIPDPTIEPIVGVIDTMFDERVYFSKWVEFKKEISDDIPLSQEDYIHGTAVTSIIVDGPSFNKDLEDNCGRFRVRHFGVAKKRQNSTLTLYNKIKTIVESNKDIKVWNLSLGSNLEIDKNSISVMGYLLDELQYKDDVIFVVAGTNKKLDELDPKRIGSPADSINAIVVNSVDDKDNPTNYSRKGPVLHFFNKPDVSYYGGTKDRPIRTCTANGVYYIFGTSFAAPWITRKVAYLIHKLKFSKEEAKALIIHSAIPNKNDSNIVGHGVVPRKINDIVESKNHEIKVLLSSYTKEYHTYNYEFPVPIYNNAFPFTTKATLVYFADTNRNQGIDYTKNELDFQFGSMKKENDSLEIIPLNENKQSYHDEGVYINEQEARKEFSKWNTVKIIEKKETTNGGKSRTAIKVKDNLKFWGIRITKKDRLSIENKEKIKFSVVITLKDLDKTKNRLENFISLCQSSQRWYVKKVKIDNEINIFSKSNEQIEFNS</sequence>
<dbReference type="HOGENOM" id="CLU_021303_0_0_14"/>
<gene>
    <name evidence="6" type="ORF">K668_01145</name>
</gene>
<dbReference type="GO" id="GO:0004252">
    <property type="term" value="F:serine-type endopeptidase activity"/>
    <property type="evidence" value="ECO:0007669"/>
    <property type="project" value="InterPro"/>
</dbReference>
<dbReference type="CDD" id="cd04847">
    <property type="entry name" value="Peptidases_S8_Subtilisin_like_2"/>
    <property type="match status" value="1"/>
</dbReference>
<evidence type="ECO:0000313" key="7">
    <source>
        <dbReference type="Proteomes" id="UP000027182"/>
    </source>
</evidence>
<reference evidence="6 7" key="1">
    <citation type="submission" date="2013-04" db="EMBL/GenBank/DDBJ databases">
        <authorList>
            <person name="Lin L."/>
            <person name="Zeng Z."/>
            <person name="Xie J."/>
            <person name="Luo L."/>
            <person name="Yang Z."/>
            <person name="Liang W."/>
            <person name="Lin H."/>
            <person name="Dong C."/>
            <person name="Sun Y."/>
        </authorList>
    </citation>
    <scope>NUCLEOTIDE SEQUENCE [LARGE SCALE GENOMIC DNA]</scope>
    <source>
        <strain evidence="6 7">CQ-W70</strain>
    </source>
</reference>
<dbReference type="InterPro" id="IPR000209">
    <property type="entry name" value="Peptidase_S8/S53_dom"/>
</dbReference>
<protein>
    <recommendedName>
        <fullName evidence="5">Peptidase S8/S53 domain-containing protein</fullName>
    </recommendedName>
</protein>
<dbReference type="PATRIC" id="fig|1316930.3.peg.238"/>
<evidence type="ECO:0000259" key="5">
    <source>
        <dbReference type="Pfam" id="PF00082"/>
    </source>
</evidence>
<comment type="similarity">
    <text evidence="1">Belongs to the peptidase S8 family.</text>
</comment>
<dbReference type="Gene3D" id="3.40.50.200">
    <property type="entry name" value="Peptidase S8/S53 domain"/>
    <property type="match status" value="1"/>
</dbReference>
<name>A0A059Y3B9_MYCBV</name>
<keyword evidence="2" id="KW-0645">Protease</keyword>
<organism evidence="6 7">
    <name type="scientific">Mycoplasmopsis bovis CQ-W70</name>
    <dbReference type="NCBI Taxonomy" id="1316930"/>
    <lineage>
        <taxon>Bacteria</taxon>
        <taxon>Bacillati</taxon>
        <taxon>Mycoplasmatota</taxon>
        <taxon>Mycoplasmoidales</taxon>
        <taxon>Metamycoplasmataceae</taxon>
        <taxon>Mycoplasmopsis</taxon>
    </lineage>
</organism>
<dbReference type="PANTHER" id="PTHR43806:SF11">
    <property type="entry name" value="CEREVISIN-RELATED"/>
    <property type="match status" value="1"/>
</dbReference>
<keyword evidence="3" id="KW-0378">Hydrolase</keyword>
<dbReference type="Proteomes" id="UP000027182">
    <property type="component" value="Chromosome"/>
</dbReference>
<evidence type="ECO:0000256" key="3">
    <source>
        <dbReference type="ARBA" id="ARBA00022801"/>
    </source>
</evidence>
<evidence type="ECO:0000256" key="1">
    <source>
        <dbReference type="ARBA" id="ARBA00011073"/>
    </source>
</evidence>